<feature type="non-terminal residue" evidence="12">
    <location>
        <position position="330"/>
    </location>
</feature>
<dbReference type="PANTHER" id="PTHR21522:SF36">
    <property type="entry name" value="PROTON CHANNEL OTOP3"/>
    <property type="match status" value="1"/>
</dbReference>
<feature type="transmembrane region" description="Helical" evidence="11">
    <location>
        <begin position="147"/>
        <end position="169"/>
    </location>
</feature>
<dbReference type="EMBL" id="VYZU01381095">
    <property type="protein sequence ID" value="NXY92756.1"/>
    <property type="molecule type" value="Genomic_DNA"/>
</dbReference>
<proteinExistence type="inferred from homology"/>
<evidence type="ECO:0000256" key="6">
    <source>
        <dbReference type="ARBA" id="ARBA00022781"/>
    </source>
</evidence>
<comment type="similarity">
    <text evidence="2">Belongs to the otopetrin family.</text>
</comment>
<keyword evidence="6" id="KW-0375">Hydrogen ion transport</keyword>
<feature type="transmembrane region" description="Helical" evidence="11">
    <location>
        <begin position="264"/>
        <end position="283"/>
    </location>
</feature>
<comment type="caution">
    <text evidence="12">The sequence shown here is derived from an EMBL/GenBank/DDBJ whole genome shotgun (WGS) entry which is preliminary data.</text>
</comment>
<sequence>GNETNSCTCPNTTNCKVFQKGYILLYPFNTEYSLVCCSVLYVMWKNVGRRISHHHLPLTKPKFKLQGVVFGPLLGAVAVIIGTCVFMMYQIQATGSAPNRQVFIMYYSYYIVLLPLMSVGAVIGTIIHALEKRELDTLKNPTRSLDVVLLMGAALGQIGMSYFSIVALVATDPVDLLNSLILSYSVLLIFQNITQNVFIIDGLHRQHFMSPVKEQQMKEEQNHEGYDQRRVSVLELGQEIRKVSLSYIQSYSKLSWKRRALREISFFLVLCNIILWVMPTFGAHPVFENGLEKSFYGYSTWFVIVNFGLPLGVFYRMHSVGGLLEVYVTA</sequence>
<evidence type="ECO:0000256" key="11">
    <source>
        <dbReference type="SAM" id="Phobius"/>
    </source>
</evidence>
<keyword evidence="10" id="KW-0407">Ion channel</keyword>
<dbReference type="GO" id="GO:0005886">
    <property type="term" value="C:plasma membrane"/>
    <property type="evidence" value="ECO:0007669"/>
    <property type="project" value="UniProtKB-SubCell"/>
</dbReference>
<keyword evidence="5 11" id="KW-0812">Transmembrane</keyword>
<evidence type="ECO:0000256" key="3">
    <source>
        <dbReference type="ARBA" id="ARBA00022448"/>
    </source>
</evidence>
<keyword evidence="4" id="KW-1003">Cell membrane</keyword>
<dbReference type="OrthoDB" id="6429739at2759"/>
<protein>
    <submittedName>
        <fullName evidence="12">OTOP3 protein</fullName>
    </submittedName>
</protein>
<feature type="transmembrane region" description="Helical" evidence="11">
    <location>
        <begin position="181"/>
        <end position="200"/>
    </location>
</feature>
<dbReference type="PANTHER" id="PTHR21522">
    <property type="entry name" value="PROTON CHANNEL OTOP"/>
    <property type="match status" value="1"/>
</dbReference>
<gene>
    <name evidence="12" type="primary">Otop3</name>
    <name evidence="12" type="ORF">CEYCYA_R10235</name>
</gene>
<evidence type="ECO:0000256" key="9">
    <source>
        <dbReference type="ARBA" id="ARBA00023136"/>
    </source>
</evidence>
<evidence type="ECO:0000256" key="2">
    <source>
        <dbReference type="ARBA" id="ARBA00006513"/>
    </source>
</evidence>
<evidence type="ECO:0000256" key="4">
    <source>
        <dbReference type="ARBA" id="ARBA00022475"/>
    </source>
</evidence>
<keyword evidence="7 11" id="KW-1133">Transmembrane helix</keyword>
<evidence type="ECO:0000313" key="13">
    <source>
        <dbReference type="Proteomes" id="UP000586704"/>
    </source>
</evidence>
<dbReference type="GO" id="GO:0015252">
    <property type="term" value="F:proton channel activity"/>
    <property type="evidence" value="ECO:0007669"/>
    <property type="project" value="InterPro"/>
</dbReference>
<evidence type="ECO:0000313" key="12">
    <source>
        <dbReference type="EMBL" id="NXY92756.1"/>
    </source>
</evidence>
<keyword evidence="3" id="KW-0813">Transport</keyword>
<evidence type="ECO:0000256" key="8">
    <source>
        <dbReference type="ARBA" id="ARBA00023065"/>
    </source>
</evidence>
<organism evidence="12 13">
    <name type="scientific">Ceyx cyanopectus</name>
    <name type="common">Indigo-banded kingfisher</name>
    <dbReference type="NCBI Taxonomy" id="390723"/>
    <lineage>
        <taxon>Eukaryota</taxon>
        <taxon>Metazoa</taxon>
        <taxon>Chordata</taxon>
        <taxon>Craniata</taxon>
        <taxon>Vertebrata</taxon>
        <taxon>Euteleostomi</taxon>
        <taxon>Archelosauria</taxon>
        <taxon>Archosauria</taxon>
        <taxon>Dinosauria</taxon>
        <taxon>Saurischia</taxon>
        <taxon>Theropoda</taxon>
        <taxon>Coelurosauria</taxon>
        <taxon>Aves</taxon>
        <taxon>Neognathae</taxon>
        <taxon>Neoaves</taxon>
        <taxon>Telluraves</taxon>
        <taxon>Coraciimorphae</taxon>
        <taxon>Coraciiformes</taxon>
        <taxon>Alcedinidae</taxon>
        <taxon>Ceyx</taxon>
    </lineage>
</organism>
<dbReference type="Pfam" id="PF03189">
    <property type="entry name" value="Otopetrin"/>
    <property type="match status" value="2"/>
</dbReference>
<feature type="transmembrane region" description="Helical" evidence="11">
    <location>
        <begin position="65"/>
        <end position="89"/>
    </location>
</feature>
<evidence type="ECO:0000256" key="7">
    <source>
        <dbReference type="ARBA" id="ARBA00022989"/>
    </source>
</evidence>
<evidence type="ECO:0000256" key="10">
    <source>
        <dbReference type="ARBA" id="ARBA00023303"/>
    </source>
</evidence>
<keyword evidence="9 11" id="KW-0472">Membrane</keyword>
<dbReference type="InterPro" id="IPR004878">
    <property type="entry name" value="Otopetrin"/>
</dbReference>
<feature type="transmembrane region" description="Helical" evidence="11">
    <location>
        <begin position="23"/>
        <end position="44"/>
    </location>
</feature>
<evidence type="ECO:0000256" key="5">
    <source>
        <dbReference type="ARBA" id="ARBA00022692"/>
    </source>
</evidence>
<feature type="non-terminal residue" evidence="12">
    <location>
        <position position="1"/>
    </location>
</feature>
<keyword evidence="13" id="KW-1185">Reference proteome</keyword>
<comment type="subcellular location">
    <subcellularLocation>
        <location evidence="1">Cell membrane</location>
        <topology evidence="1">Multi-pass membrane protein</topology>
    </subcellularLocation>
</comment>
<keyword evidence="8" id="KW-0406">Ion transport</keyword>
<feature type="transmembrane region" description="Helical" evidence="11">
    <location>
        <begin position="109"/>
        <end position="127"/>
    </location>
</feature>
<dbReference type="AlphaFoldDB" id="A0A7L4NS35"/>
<evidence type="ECO:0000256" key="1">
    <source>
        <dbReference type="ARBA" id="ARBA00004651"/>
    </source>
</evidence>
<name>A0A7L4NS35_9AVES</name>
<reference evidence="12 13" key="1">
    <citation type="submission" date="2020-02" db="EMBL/GenBank/DDBJ databases">
        <title>Bird 10,000 Genomes (B10K) Project - Family phase.</title>
        <authorList>
            <person name="Zhang G."/>
        </authorList>
    </citation>
    <scope>NUCLEOTIDE SEQUENCE [LARGE SCALE GENOMIC DNA]</scope>
    <source>
        <strain evidence="12">B10K-DU-013-51</strain>
        <tissue evidence="12">Mixed tissue sample</tissue>
    </source>
</reference>
<feature type="transmembrane region" description="Helical" evidence="11">
    <location>
        <begin position="295"/>
        <end position="315"/>
    </location>
</feature>
<dbReference type="Proteomes" id="UP000586704">
    <property type="component" value="Unassembled WGS sequence"/>
</dbReference>
<accession>A0A7L4NS35</accession>